<organism evidence="5 6">
    <name type="scientific">Ditylenchus destructor</name>
    <dbReference type="NCBI Taxonomy" id="166010"/>
    <lineage>
        <taxon>Eukaryota</taxon>
        <taxon>Metazoa</taxon>
        <taxon>Ecdysozoa</taxon>
        <taxon>Nematoda</taxon>
        <taxon>Chromadorea</taxon>
        <taxon>Rhabditida</taxon>
        <taxon>Tylenchina</taxon>
        <taxon>Tylenchomorpha</taxon>
        <taxon>Sphaerularioidea</taxon>
        <taxon>Anguinidae</taxon>
        <taxon>Anguininae</taxon>
        <taxon>Ditylenchus</taxon>
    </lineage>
</organism>
<dbReference type="GO" id="GO:0008541">
    <property type="term" value="C:proteasome regulatory particle, lid subcomplex"/>
    <property type="evidence" value="ECO:0007669"/>
    <property type="project" value="TreeGrafter"/>
</dbReference>
<keyword evidence="6" id="KW-1185">Reference proteome</keyword>
<dbReference type="PANTHER" id="PTHR12387">
    <property type="entry name" value="26S PROTEASOME NON-ATPASE REGULATORY SUBUNIT 8"/>
    <property type="match status" value="1"/>
</dbReference>
<dbReference type="Pfam" id="PF10075">
    <property type="entry name" value="CSN8_PSD8_EIF3K"/>
    <property type="match status" value="1"/>
</dbReference>
<evidence type="ECO:0000313" key="5">
    <source>
        <dbReference type="EMBL" id="KAI1716423.1"/>
    </source>
</evidence>
<dbReference type="GO" id="GO:0005829">
    <property type="term" value="C:cytosol"/>
    <property type="evidence" value="ECO:0007669"/>
    <property type="project" value="TreeGrafter"/>
</dbReference>
<comment type="similarity">
    <text evidence="1">Belongs to the proteasome subunit S14 family.</text>
</comment>
<reference evidence="5" key="1">
    <citation type="submission" date="2022-01" db="EMBL/GenBank/DDBJ databases">
        <title>Genome Sequence Resource for Two Populations of Ditylenchus destructor, the Migratory Endoparasitic Phytonematode.</title>
        <authorList>
            <person name="Zhang H."/>
            <person name="Lin R."/>
            <person name="Xie B."/>
        </authorList>
    </citation>
    <scope>NUCLEOTIDE SEQUENCE</scope>
    <source>
        <strain evidence="5">BazhouSP</strain>
    </source>
</reference>
<dbReference type="Proteomes" id="UP001201812">
    <property type="component" value="Unassembled WGS sequence"/>
</dbReference>
<dbReference type="AlphaFoldDB" id="A0AAD4N4A0"/>
<dbReference type="Gene3D" id="1.25.40.990">
    <property type="match status" value="1"/>
</dbReference>
<gene>
    <name evidence="5" type="ORF">DdX_07474</name>
</gene>
<dbReference type="PANTHER" id="PTHR12387:SF0">
    <property type="entry name" value="26S PROTEASOME NON-ATPASE REGULATORY SUBUNIT 8"/>
    <property type="match status" value="1"/>
</dbReference>
<evidence type="ECO:0000259" key="4">
    <source>
        <dbReference type="PROSITE" id="PS50250"/>
    </source>
</evidence>
<dbReference type="InterPro" id="IPR033464">
    <property type="entry name" value="CSN8_PSD8_EIF3K"/>
</dbReference>
<dbReference type="GO" id="GO:0043161">
    <property type="term" value="P:proteasome-mediated ubiquitin-dependent protein catabolic process"/>
    <property type="evidence" value="ECO:0007669"/>
    <property type="project" value="TreeGrafter"/>
</dbReference>
<dbReference type="GO" id="GO:0005634">
    <property type="term" value="C:nucleus"/>
    <property type="evidence" value="ECO:0007669"/>
    <property type="project" value="TreeGrafter"/>
</dbReference>
<accession>A0AAD4N4A0</accession>
<keyword evidence="3" id="KW-0647">Proteasome</keyword>
<evidence type="ECO:0000256" key="3">
    <source>
        <dbReference type="ARBA" id="ARBA00022942"/>
    </source>
</evidence>
<feature type="domain" description="PCI" evidence="4">
    <location>
        <begin position="56"/>
        <end position="253"/>
    </location>
</feature>
<proteinExistence type="inferred from homology"/>
<dbReference type="InterPro" id="IPR006746">
    <property type="entry name" value="26S_Psome_Rpn12"/>
</dbReference>
<evidence type="ECO:0000256" key="2">
    <source>
        <dbReference type="ARBA" id="ARBA00014939"/>
    </source>
</evidence>
<dbReference type="EMBL" id="JAKKPZ010000010">
    <property type="protein sequence ID" value="KAI1716423.1"/>
    <property type="molecule type" value="Genomic_DNA"/>
</dbReference>
<sequence length="263" mass="30000">MPKIEALHKSLLSDWAKQPQNLNAVKQLLDQIEVQLKDFAALSALSPVAATSIHKDFFEISALYNAALADLNGFQEAIAKVHCFYESQPDASSSTNKYLMFGLHLMYLLATNRVSDFHMLLEQIDESVQQNNPYISTAVKLEECLMEGAYNKVILTEKNIPSPYYAVFIRILMGTIRNEIASCIEKSYERLLVKDACNMLLFDKQNDMLSFAKQRGWKSDKNEFHFERPVKNAQAEVGAKSNLDTKRITEQNLFYAKQLEMII</sequence>
<dbReference type="PROSITE" id="PS50250">
    <property type="entry name" value="PCI"/>
    <property type="match status" value="1"/>
</dbReference>
<protein>
    <recommendedName>
        <fullName evidence="2">26S proteasome non-ATPase regulatory subunit 8</fullName>
    </recommendedName>
</protein>
<dbReference type="InterPro" id="IPR000717">
    <property type="entry name" value="PCI_dom"/>
</dbReference>
<name>A0AAD4N4A0_9BILA</name>
<evidence type="ECO:0000256" key="1">
    <source>
        <dbReference type="ARBA" id="ARBA00009627"/>
    </source>
</evidence>
<comment type="caution">
    <text evidence="5">The sequence shown here is derived from an EMBL/GenBank/DDBJ whole genome shotgun (WGS) entry which is preliminary data.</text>
</comment>
<evidence type="ECO:0000313" key="6">
    <source>
        <dbReference type="Proteomes" id="UP001201812"/>
    </source>
</evidence>